<keyword evidence="11" id="KW-0325">Glycoprotein</keyword>
<evidence type="ECO:0000256" key="4">
    <source>
        <dbReference type="ARBA" id="ARBA00022676"/>
    </source>
</evidence>
<evidence type="ECO:0000256" key="11">
    <source>
        <dbReference type="ARBA" id="ARBA00023180"/>
    </source>
</evidence>
<keyword evidence="6 12" id="KW-0812">Transmembrane</keyword>
<dbReference type="InterPro" id="IPR001503">
    <property type="entry name" value="Glyco_trans_10"/>
</dbReference>
<sequence length="440" mass="51149">MYIKCKVVGVLAAVAVLYLLYADVTPSFLDSRLIINYGNTTLNSTETGNGERHSGSNTAEEEATITQSLLPGDSDFPYEELSMVNASTTSPWDLFREVNTRTDNHNTDDSPLKKILYWNFGYNENHYYFGYGREPFLRAGCRVNTCMTTGNRSKFPLTEIDAVMWNFRSSDRSLPILRSPHTRYVFLMMEPASVLHTKIEPFNNVFNWTMTYKLDSDLPKTYGHVYRRRKPLEPSNRNYAEGKTKFAAWFVSHCDTTSGRKELVTTLRKWIKVDQYGHCNSLKCERKDEKKCYAMLSSDYKFYFSFENSLCRDYVTEKLFNILRLDVIPVVYGSANYSQHAPPHSYIDALSFPTAKALADYLIYLNNNDTAYNEYFRWKRFHRIPGWSTNAKPFCDLCERLHTDKDTKVYNLKKWFVDDSHCKYKSNRDVSAFINGHGLH</sequence>
<dbReference type="InterPro" id="IPR038577">
    <property type="entry name" value="GT10-like_C_sf"/>
</dbReference>
<evidence type="ECO:0000313" key="15">
    <source>
        <dbReference type="EMBL" id="KAK8732037.1"/>
    </source>
</evidence>
<evidence type="ECO:0000256" key="3">
    <source>
        <dbReference type="ARBA" id="ARBA00008919"/>
    </source>
</evidence>
<dbReference type="EC" id="2.4.1.-" evidence="12"/>
<keyword evidence="10" id="KW-0472">Membrane</keyword>
<dbReference type="Gene3D" id="3.40.50.11660">
    <property type="entry name" value="Glycosyl transferase family 10, C-terminal domain"/>
    <property type="match status" value="1"/>
</dbReference>
<feature type="domain" description="Fucosyltransferase C-terminal" evidence="13">
    <location>
        <begin position="241"/>
        <end position="415"/>
    </location>
</feature>
<proteinExistence type="inferred from homology"/>
<dbReference type="Pfam" id="PF00852">
    <property type="entry name" value="Glyco_transf_10"/>
    <property type="match status" value="1"/>
</dbReference>
<comment type="subcellular location">
    <subcellularLocation>
        <location evidence="1 12">Golgi apparatus</location>
        <location evidence="1 12">Golgi stack membrane</location>
        <topology evidence="1 12">Single-pass type II membrane protein</topology>
    </subcellularLocation>
</comment>
<dbReference type="PANTHER" id="PTHR48438:SF1">
    <property type="entry name" value="ALPHA-(1,3)-FUCOSYLTRANSFERASE C-RELATED"/>
    <property type="match status" value="1"/>
</dbReference>
<dbReference type="InterPro" id="IPR031481">
    <property type="entry name" value="Glyco_tran_10_N"/>
</dbReference>
<evidence type="ECO:0000256" key="2">
    <source>
        <dbReference type="ARBA" id="ARBA00004922"/>
    </source>
</evidence>
<gene>
    <name evidence="15" type="ORF">OTU49_007151</name>
</gene>
<keyword evidence="16" id="KW-1185">Reference proteome</keyword>
<dbReference type="GO" id="GO:0032580">
    <property type="term" value="C:Golgi cisterna membrane"/>
    <property type="evidence" value="ECO:0007669"/>
    <property type="project" value="UniProtKB-SubCell"/>
</dbReference>
<dbReference type="GO" id="GO:0008417">
    <property type="term" value="F:fucosyltransferase activity"/>
    <property type="evidence" value="ECO:0007669"/>
    <property type="project" value="InterPro"/>
</dbReference>
<comment type="pathway">
    <text evidence="2">Protein modification; protein glycosylation.</text>
</comment>
<evidence type="ECO:0000256" key="1">
    <source>
        <dbReference type="ARBA" id="ARBA00004447"/>
    </source>
</evidence>
<dbReference type="SUPFAM" id="SSF53756">
    <property type="entry name" value="UDP-Glycosyltransferase/glycogen phosphorylase"/>
    <property type="match status" value="1"/>
</dbReference>
<keyword evidence="5 12" id="KW-0808">Transferase</keyword>
<keyword evidence="7" id="KW-0735">Signal-anchor</keyword>
<comment type="caution">
    <text evidence="15">The sequence shown here is derived from an EMBL/GenBank/DDBJ whole genome shotgun (WGS) entry which is preliminary data.</text>
</comment>
<protein>
    <recommendedName>
        <fullName evidence="12">Fucosyltransferase</fullName>
        <ecNumber evidence="12">2.4.1.-</ecNumber>
    </recommendedName>
</protein>
<dbReference type="PANTHER" id="PTHR48438">
    <property type="entry name" value="ALPHA-(1,3)-FUCOSYLTRANSFERASE C-RELATED"/>
    <property type="match status" value="1"/>
</dbReference>
<evidence type="ECO:0000256" key="5">
    <source>
        <dbReference type="ARBA" id="ARBA00022679"/>
    </source>
</evidence>
<reference evidence="15 16" key="1">
    <citation type="journal article" date="2024" name="BMC Genomics">
        <title>Genome assembly of redclaw crayfish (Cherax quadricarinatus) provides insights into its immune adaptation and hypoxia tolerance.</title>
        <authorList>
            <person name="Liu Z."/>
            <person name="Zheng J."/>
            <person name="Li H."/>
            <person name="Fang K."/>
            <person name="Wang S."/>
            <person name="He J."/>
            <person name="Zhou D."/>
            <person name="Weng S."/>
            <person name="Chi M."/>
            <person name="Gu Z."/>
            <person name="He J."/>
            <person name="Li F."/>
            <person name="Wang M."/>
        </authorList>
    </citation>
    <scope>NUCLEOTIDE SEQUENCE [LARGE SCALE GENOMIC DNA]</scope>
    <source>
        <strain evidence="15">ZL_2023a</strain>
    </source>
</reference>
<organism evidence="15 16">
    <name type="scientific">Cherax quadricarinatus</name>
    <name type="common">Australian red claw crayfish</name>
    <dbReference type="NCBI Taxonomy" id="27406"/>
    <lineage>
        <taxon>Eukaryota</taxon>
        <taxon>Metazoa</taxon>
        <taxon>Ecdysozoa</taxon>
        <taxon>Arthropoda</taxon>
        <taxon>Crustacea</taxon>
        <taxon>Multicrustacea</taxon>
        <taxon>Malacostraca</taxon>
        <taxon>Eumalacostraca</taxon>
        <taxon>Eucarida</taxon>
        <taxon>Decapoda</taxon>
        <taxon>Pleocyemata</taxon>
        <taxon>Astacidea</taxon>
        <taxon>Parastacoidea</taxon>
        <taxon>Parastacidae</taxon>
        <taxon>Cherax</taxon>
    </lineage>
</organism>
<evidence type="ECO:0000256" key="10">
    <source>
        <dbReference type="ARBA" id="ARBA00023136"/>
    </source>
</evidence>
<dbReference type="Proteomes" id="UP001445076">
    <property type="component" value="Unassembled WGS sequence"/>
</dbReference>
<keyword evidence="9 12" id="KW-0333">Golgi apparatus</keyword>
<evidence type="ECO:0000256" key="6">
    <source>
        <dbReference type="ARBA" id="ARBA00022692"/>
    </source>
</evidence>
<keyword evidence="4 12" id="KW-0328">Glycosyltransferase</keyword>
<name>A0AAW0WKA6_CHEQU</name>
<evidence type="ECO:0000313" key="16">
    <source>
        <dbReference type="Proteomes" id="UP001445076"/>
    </source>
</evidence>
<dbReference type="AlphaFoldDB" id="A0AAW0WKA6"/>
<evidence type="ECO:0000256" key="8">
    <source>
        <dbReference type="ARBA" id="ARBA00022989"/>
    </source>
</evidence>
<dbReference type="FunFam" id="3.40.50.11660:FF:000004">
    <property type="entry name" value="Glycoprotein 3-alpha-L-fucosyltransferase A"/>
    <property type="match status" value="1"/>
</dbReference>
<evidence type="ECO:0000256" key="12">
    <source>
        <dbReference type="RuleBase" id="RU003832"/>
    </source>
</evidence>
<evidence type="ECO:0000256" key="7">
    <source>
        <dbReference type="ARBA" id="ARBA00022968"/>
    </source>
</evidence>
<evidence type="ECO:0000259" key="13">
    <source>
        <dbReference type="Pfam" id="PF00852"/>
    </source>
</evidence>
<comment type="similarity">
    <text evidence="3 12">Belongs to the glycosyltransferase 10 family.</text>
</comment>
<dbReference type="Pfam" id="PF17039">
    <property type="entry name" value="Glyco_tran_10_N"/>
    <property type="match status" value="1"/>
</dbReference>
<dbReference type="InterPro" id="IPR055270">
    <property type="entry name" value="Glyco_tran_10_C"/>
</dbReference>
<keyword evidence="8" id="KW-1133">Transmembrane helix</keyword>
<accession>A0AAW0WKA6</accession>
<evidence type="ECO:0000259" key="14">
    <source>
        <dbReference type="Pfam" id="PF17039"/>
    </source>
</evidence>
<dbReference type="EMBL" id="JARKIK010000058">
    <property type="protein sequence ID" value="KAK8732037.1"/>
    <property type="molecule type" value="Genomic_DNA"/>
</dbReference>
<feature type="domain" description="Fucosyltransferase N-terminal" evidence="14">
    <location>
        <begin position="113"/>
        <end position="223"/>
    </location>
</feature>
<evidence type="ECO:0000256" key="9">
    <source>
        <dbReference type="ARBA" id="ARBA00023034"/>
    </source>
</evidence>